<reference evidence="4" key="1">
    <citation type="submission" date="2023-07" db="EMBL/GenBank/DDBJ databases">
        <title>30 novel species of actinomycetes from the DSMZ collection.</title>
        <authorList>
            <person name="Nouioui I."/>
        </authorList>
    </citation>
    <scope>NUCLEOTIDE SEQUENCE [LARGE SCALE GENOMIC DNA]</scope>
    <source>
        <strain evidence="4">DSM 44918</strain>
    </source>
</reference>
<dbReference type="EMBL" id="JAVREM010000049">
    <property type="protein sequence ID" value="MDT0321884.1"/>
    <property type="molecule type" value="Genomic_DNA"/>
</dbReference>
<dbReference type="Proteomes" id="UP001183420">
    <property type="component" value="Unassembled WGS sequence"/>
</dbReference>
<keyword evidence="4" id="KW-1185">Reference proteome</keyword>
<sequence>MTADPDPQIPAADTPVAEQQHEAAPESREPLPQHVIERVVNPSITGLREDIDGIVRALLLDLAATPPGAVVDLHAAYSRRLPGRVLAELFGVLPQQRETTVELMDAAANTTASGAEQHTLWEAMYLLVEAKQPSSDELIGRLLVMREWDAAALPTVQVVATLIQLVMAGIPTTTALITAAVRDLAADPVRLRRARADDAQWAEITQDTLRRHRITHLPGLPPEGAERFGIPLARDTTGAAVRGLFATFDVEPVTAGSADPVDQELPVRLTYRP</sequence>
<evidence type="ECO:0000256" key="2">
    <source>
        <dbReference type="SAM" id="MobiDB-lite"/>
    </source>
</evidence>
<proteinExistence type="inferred from homology"/>
<feature type="compositionally biased region" description="Basic and acidic residues" evidence="2">
    <location>
        <begin position="19"/>
        <end position="32"/>
    </location>
</feature>
<accession>A0ABU2LWD7</accession>
<dbReference type="RefSeq" id="WP_311602219.1">
    <property type="nucleotide sequence ID" value="NZ_JAVREM010000049.1"/>
</dbReference>
<protein>
    <submittedName>
        <fullName evidence="3">Uncharacterized protein</fullName>
    </submittedName>
</protein>
<organism evidence="3 4">
    <name type="scientific">Streptomyces millisiae</name>
    <dbReference type="NCBI Taxonomy" id="3075542"/>
    <lineage>
        <taxon>Bacteria</taxon>
        <taxon>Bacillati</taxon>
        <taxon>Actinomycetota</taxon>
        <taxon>Actinomycetes</taxon>
        <taxon>Kitasatosporales</taxon>
        <taxon>Streptomycetaceae</taxon>
        <taxon>Streptomyces</taxon>
    </lineage>
</organism>
<dbReference type="PANTHER" id="PTHR46696">
    <property type="entry name" value="P450, PUTATIVE (EUROFUNG)-RELATED"/>
    <property type="match status" value="1"/>
</dbReference>
<dbReference type="PANTHER" id="PTHR46696:SF1">
    <property type="entry name" value="CYTOCHROME P450 YJIB-RELATED"/>
    <property type="match status" value="1"/>
</dbReference>
<feature type="region of interest" description="Disordered" evidence="2">
    <location>
        <begin position="1"/>
        <end position="32"/>
    </location>
</feature>
<gene>
    <name evidence="3" type="ORF">RNC47_26465</name>
</gene>
<comment type="similarity">
    <text evidence="1">Belongs to the cytochrome P450 family.</text>
</comment>
<evidence type="ECO:0000313" key="3">
    <source>
        <dbReference type="EMBL" id="MDT0321884.1"/>
    </source>
</evidence>
<dbReference type="InterPro" id="IPR036396">
    <property type="entry name" value="Cyt_P450_sf"/>
</dbReference>
<evidence type="ECO:0000313" key="4">
    <source>
        <dbReference type="Proteomes" id="UP001183420"/>
    </source>
</evidence>
<evidence type="ECO:0000256" key="1">
    <source>
        <dbReference type="ARBA" id="ARBA00010617"/>
    </source>
</evidence>
<name>A0ABU2LWD7_9ACTN</name>
<comment type="caution">
    <text evidence="3">The sequence shown here is derived from an EMBL/GenBank/DDBJ whole genome shotgun (WGS) entry which is preliminary data.</text>
</comment>
<dbReference type="SUPFAM" id="SSF48264">
    <property type="entry name" value="Cytochrome P450"/>
    <property type="match status" value="1"/>
</dbReference>
<dbReference type="Gene3D" id="1.10.630.10">
    <property type="entry name" value="Cytochrome P450"/>
    <property type="match status" value="1"/>
</dbReference>